<dbReference type="SUPFAM" id="SSF54768">
    <property type="entry name" value="dsRNA-binding domain-like"/>
    <property type="match status" value="1"/>
</dbReference>
<dbReference type="Pfam" id="PF22892">
    <property type="entry name" value="DSRM_MRPL44"/>
    <property type="match status" value="1"/>
</dbReference>
<evidence type="ECO:0000256" key="7">
    <source>
        <dbReference type="ARBA" id="ARBA00035187"/>
    </source>
</evidence>
<evidence type="ECO:0000256" key="4">
    <source>
        <dbReference type="ARBA" id="ARBA00023128"/>
    </source>
</evidence>
<dbReference type="SMART" id="SM00358">
    <property type="entry name" value="DSRM"/>
    <property type="match status" value="1"/>
</dbReference>
<dbReference type="InterPro" id="IPR036389">
    <property type="entry name" value="RNase_III_sf"/>
</dbReference>
<evidence type="ECO:0000256" key="8">
    <source>
        <dbReference type="SAM" id="MobiDB-lite"/>
    </source>
</evidence>
<dbReference type="InterPro" id="IPR044444">
    <property type="entry name" value="Ribosomal_mL44_DSRM_metazoa"/>
</dbReference>
<reference evidence="10" key="2">
    <citation type="submission" date="2023-05" db="EMBL/GenBank/DDBJ databases">
        <authorList>
            <consortium name="Lawrence Berkeley National Laboratory"/>
            <person name="Steindorff A."/>
            <person name="Hensen N."/>
            <person name="Bonometti L."/>
            <person name="Westerberg I."/>
            <person name="Brannstrom I.O."/>
            <person name="Guillou S."/>
            <person name="Cros-Aarteil S."/>
            <person name="Calhoun S."/>
            <person name="Haridas S."/>
            <person name="Kuo A."/>
            <person name="Mondo S."/>
            <person name="Pangilinan J."/>
            <person name="Riley R."/>
            <person name="Labutti K."/>
            <person name="Andreopoulos B."/>
            <person name="Lipzen A."/>
            <person name="Chen C."/>
            <person name="Yanf M."/>
            <person name="Daum C."/>
            <person name="Ng V."/>
            <person name="Clum A."/>
            <person name="Ohm R."/>
            <person name="Martin F."/>
            <person name="Silar P."/>
            <person name="Natvig D."/>
            <person name="Lalanne C."/>
            <person name="Gautier V."/>
            <person name="Ament-Velasquez S.L."/>
            <person name="Kruys A."/>
            <person name="Hutchinson M.I."/>
            <person name="Powell A.J."/>
            <person name="Barry K."/>
            <person name="Miller A.N."/>
            <person name="Grigoriev I.V."/>
            <person name="Debuchy R."/>
            <person name="Gladieux P."/>
            <person name="Thoren M.H."/>
            <person name="Johannesson H."/>
        </authorList>
    </citation>
    <scope>NUCLEOTIDE SEQUENCE</scope>
    <source>
        <strain evidence="10">CBS 103.79</strain>
    </source>
</reference>
<keyword evidence="3" id="KW-0689">Ribosomal protein</keyword>
<evidence type="ECO:0000259" key="9">
    <source>
        <dbReference type="PROSITE" id="PS50142"/>
    </source>
</evidence>
<dbReference type="GO" id="GO:0003735">
    <property type="term" value="F:structural constituent of ribosome"/>
    <property type="evidence" value="ECO:0007669"/>
    <property type="project" value="TreeGrafter"/>
</dbReference>
<evidence type="ECO:0000256" key="6">
    <source>
        <dbReference type="ARBA" id="ARBA00024034"/>
    </source>
</evidence>
<dbReference type="GO" id="GO:0004525">
    <property type="term" value="F:ribonuclease III activity"/>
    <property type="evidence" value="ECO:0007669"/>
    <property type="project" value="InterPro"/>
</dbReference>
<reference evidence="10" key="1">
    <citation type="journal article" date="2023" name="Mol. Phylogenet. Evol.">
        <title>Genome-scale phylogeny and comparative genomics of the fungal order Sordariales.</title>
        <authorList>
            <person name="Hensen N."/>
            <person name="Bonometti L."/>
            <person name="Westerberg I."/>
            <person name="Brannstrom I.O."/>
            <person name="Guillou S."/>
            <person name="Cros-Aarteil S."/>
            <person name="Calhoun S."/>
            <person name="Haridas S."/>
            <person name="Kuo A."/>
            <person name="Mondo S."/>
            <person name="Pangilinan J."/>
            <person name="Riley R."/>
            <person name="LaButti K."/>
            <person name="Andreopoulos B."/>
            <person name="Lipzen A."/>
            <person name="Chen C."/>
            <person name="Yan M."/>
            <person name="Daum C."/>
            <person name="Ng V."/>
            <person name="Clum A."/>
            <person name="Steindorff A."/>
            <person name="Ohm R.A."/>
            <person name="Martin F."/>
            <person name="Silar P."/>
            <person name="Natvig D.O."/>
            <person name="Lalanne C."/>
            <person name="Gautier V."/>
            <person name="Ament-Velasquez S.L."/>
            <person name="Kruys A."/>
            <person name="Hutchinson M.I."/>
            <person name="Powell A.J."/>
            <person name="Barry K."/>
            <person name="Miller A.N."/>
            <person name="Grigoriev I.V."/>
            <person name="Debuchy R."/>
            <person name="Gladieux P."/>
            <person name="Hiltunen Thoren M."/>
            <person name="Johannesson H."/>
        </authorList>
    </citation>
    <scope>NUCLEOTIDE SEQUENCE</scope>
    <source>
        <strain evidence="10">CBS 103.79</strain>
    </source>
</reference>
<comment type="subcellular location">
    <subcellularLocation>
        <location evidence="1">Mitochondrion</location>
    </subcellularLocation>
</comment>
<dbReference type="SUPFAM" id="SSF69065">
    <property type="entry name" value="RNase III domain-like"/>
    <property type="match status" value="1"/>
</dbReference>
<evidence type="ECO:0000256" key="5">
    <source>
        <dbReference type="ARBA" id="ARBA00023274"/>
    </source>
</evidence>
<dbReference type="Gene3D" id="3.30.160.20">
    <property type="match status" value="1"/>
</dbReference>
<comment type="similarity">
    <text evidence="6">Belongs to the ribonuclease III family. Mitochondrion-specific ribosomal protein mL44 subfamily.</text>
</comment>
<dbReference type="GO" id="GO:0003725">
    <property type="term" value="F:double-stranded RNA binding"/>
    <property type="evidence" value="ECO:0007669"/>
    <property type="project" value="InterPro"/>
</dbReference>
<dbReference type="Proteomes" id="UP001303889">
    <property type="component" value="Unassembled WGS sequence"/>
</dbReference>
<feature type="domain" description="RNase III" evidence="9">
    <location>
        <begin position="101"/>
        <end position="189"/>
    </location>
</feature>
<keyword evidence="5" id="KW-0687">Ribonucleoprotein</keyword>
<evidence type="ECO:0000256" key="1">
    <source>
        <dbReference type="ARBA" id="ARBA00004173"/>
    </source>
</evidence>
<protein>
    <recommendedName>
        <fullName evidence="7">Large ribosomal subunit protein mL44</fullName>
    </recommendedName>
</protein>
<keyword evidence="11" id="KW-1185">Reference proteome</keyword>
<proteinExistence type="inferred from homology"/>
<dbReference type="PANTHER" id="PTHR11207:SF32">
    <property type="entry name" value="LARGE RIBOSOMAL SUBUNIT PROTEIN ML44"/>
    <property type="match status" value="1"/>
</dbReference>
<comment type="caution">
    <text evidence="10">The sequence shown here is derived from an EMBL/GenBank/DDBJ whole genome shotgun (WGS) entry which is preliminary data.</text>
</comment>
<feature type="compositionally biased region" description="Low complexity" evidence="8">
    <location>
        <begin position="11"/>
        <end position="38"/>
    </location>
</feature>
<dbReference type="Gene3D" id="1.10.1520.10">
    <property type="entry name" value="Ribonuclease III domain"/>
    <property type="match status" value="1"/>
</dbReference>
<dbReference type="AlphaFoldDB" id="A0AAN6RXY7"/>
<feature type="region of interest" description="Disordered" evidence="8">
    <location>
        <begin position="1"/>
        <end position="70"/>
    </location>
</feature>
<evidence type="ECO:0000313" key="11">
    <source>
        <dbReference type="Proteomes" id="UP001303889"/>
    </source>
</evidence>
<dbReference type="CDD" id="cd19873">
    <property type="entry name" value="DSRM_MRPL3_like"/>
    <property type="match status" value="1"/>
</dbReference>
<dbReference type="PANTHER" id="PTHR11207">
    <property type="entry name" value="RIBONUCLEASE III"/>
    <property type="match status" value="1"/>
</dbReference>
<dbReference type="GO" id="GO:0005739">
    <property type="term" value="C:mitochondrion"/>
    <property type="evidence" value="ECO:0007669"/>
    <property type="project" value="TreeGrafter"/>
</dbReference>
<name>A0AAN6RXY7_9PEZI</name>
<sequence length="428" mass="47127">MKRLRLDRWTSPLLAARPAPCPASRPRAALRPTTAASAFSRGTAVRYQSTDTTPEEHIAAPQEDYDDGTDHVRFPPLEKLPPGAASLPSPPPERALRSAKLAALKARLALPDRVPLQTLARALVDASADQNRLFNNSSLAFVGQTFINYHVSEWLLCRYPRLPMKILYAAMKGYAGPISLHHVARSWGIEHAAAPGGEVDPGLLQFSMHKPGDAFVALGYRRSEADHLKHNKWRHSLSNSVVFDDDFGDLIDTQDQADKMRARPDTEYGNEYTRMLAENAYATCVRAVVGTLYAHAGREPAKAFVKAHILARTLEIERLFSFKHPTRELSMLCAREDFEAPVARLLSETGRLSRTPVYNVGIFSGGDKLGEGAAASLDHARAKAAMNALMSWYLYSPGENVSVPSDMLEDGAKPWTPAYIDMGEVVGR</sequence>
<keyword evidence="2" id="KW-0694">RNA-binding</keyword>
<gene>
    <name evidence="10" type="ORF">C8A05DRAFT_40878</name>
</gene>
<dbReference type="GO" id="GO:0006396">
    <property type="term" value="P:RNA processing"/>
    <property type="evidence" value="ECO:0007669"/>
    <property type="project" value="InterPro"/>
</dbReference>
<dbReference type="InterPro" id="IPR044443">
    <property type="entry name" value="Ribosomal_mL44_DSRM_fung"/>
</dbReference>
<evidence type="ECO:0000313" key="10">
    <source>
        <dbReference type="EMBL" id="KAK3906276.1"/>
    </source>
</evidence>
<evidence type="ECO:0000256" key="2">
    <source>
        <dbReference type="ARBA" id="ARBA00022884"/>
    </source>
</evidence>
<dbReference type="SMART" id="SM00535">
    <property type="entry name" value="RIBOc"/>
    <property type="match status" value="1"/>
</dbReference>
<dbReference type="InterPro" id="IPR014720">
    <property type="entry name" value="dsRBD_dom"/>
</dbReference>
<organism evidence="10 11">
    <name type="scientific">Staphylotrichum tortipilum</name>
    <dbReference type="NCBI Taxonomy" id="2831512"/>
    <lineage>
        <taxon>Eukaryota</taxon>
        <taxon>Fungi</taxon>
        <taxon>Dikarya</taxon>
        <taxon>Ascomycota</taxon>
        <taxon>Pezizomycotina</taxon>
        <taxon>Sordariomycetes</taxon>
        <taxon>Sordariomycetidae</taxon>
        <taxon>Sordariales</taxon>
        <taxon>Chaetomiaceae</taxon>
        <taxon>Staphylotrichum</taxon>
    </lineage>
</organism>
<evidence type="ECO:0000256" key="3">
    <source>
        <dbReference type="ARBA" id="ARBA00022980"/>
    </source>
</evidence>
<dbReference type="InterPro" id="IPR000999">
    <property type="entry name" value="RNase_III_dom"/>
</dbReference>
<dbReference type="PROSITE" id="PS50142">
    <property type="entry name" value="RNASE_3_2"/>
    <property type="match status" value="1"/>
</dbReference>
<accession>A0AAN6RXY7</accession>
<dbReference type="EMBL" id="MU855331">
    <property type="protein sequence ID" value="KAK3906276.1"/>
    <property type="molecule type" value="Genomic_DNA"/>
</dbReference>
<keyword evidence="4" id="KW-0496">Mitochondrion</keyword>